<keyword evidence="12" id="KW-1185">Reference proteome</keyword>
<name>A0A0D9XT55_9ORYZ</name>
<dbReference type="AlphaFoldDB" id="A0A0D9XT55"/>
<reference evidence="11" key="3">
    <citation type="submission" date="2015-04" db="UniProtKB">
        <authorList>
            <consortium name="EnsemblPlants"/>
        </authorList>
    </citation>
    <scope>IDENTIFICATION</scope>
</reference>
<evidence type="ECO:0000259" key="9">
    <source>
        <dbReference type="Pfam" id="PF18052"/>
    </source>
</evidence>
<dbReference type="InterPro" id="IPR055414">
    <property type="entry name" value="LRR_R13L4/SHOC2-like"/>
</dbReference>
<evidence type="ECO:0000256" key="3">
    <source>
        <dbReference type="ARBA" id="ARBA00022737"/>
    </source>
</evidence>
<evidence type="ECO:0000256" key="7">
    <source>
        <dbReference type="SAM" id="MobiDB-lite"/>
    </source>
</evidence>
<dbReference type="InterPro" id="IPR027417">
    <property type="entry name" value="P-loop_NTPase"/>
</dbReference>
<dbReference type="Pfam" id="PF00931">
    <property type="entry name" value="NB-ARC"/>
    <property type="match status" value="1"/>
</dbReference>
<evidence type="ECO:0000313" key="11">
    <source>
        <dbReference type="EnsemblPlants" id="LPERR11G13490.2"/>
    </source>
</evidence>
<accession>A0A0D9XT55</accession>
<dbReference type="GO" id="GO:0098542">
    <property type="term" value="P:defense response to other organism"/>
    <property type="evidence" value="ECO:0007669"/>
    <property type="project" value="TreeGrafter"/>
</dbReference>
<dbReference type="PANTHER" id="PTHR23155">
    <property type="entry name" value="DISEASE RESISTANCE PROTEIN RP"/>
    <property type="match status" value="1"/>
</dbReference>
<dbReference type="eggNOG" id="KOG4658">
    <property type="taxonomic scope" value="Eukaryota"/>
</dbReference>
<evidence type="ECO:0008006" key="13">
    <source>
        <dbReference type="Google" id="ProtNLM"/>
    </source>
</evidence>
<dbReference type="Pfam" id="PF23598">
    <property type="entry name" value="LRR_14"/>
    <property type="match status" value="1"/>
</dbReference>
<feature type="compositionally biased region" description="Acidic residues" evidence="7">
    <location>
        <begin position="849"/>
        <end position="865"/>
    </location>
</feature>
<proteinExistence type="inferred from homology"/>
<evidence type="ECO:0000256" key="4">
    <source>
        <dbReference type="ARBA" id="ARBA00022741"/>
    </source>
</evidence>
<dbReference type="Pfam" id="PF18052">
    <property type="entry name" value="Rx_N"/>
    <property type="match status" value="1"/>
</dbReference>
<evidence type="ECO:0000256" key="6">
    <source>
        <dbReference type="ARBA" id="ARBA00023054"/>
    </source>
</evidence>
<feature type="domain" description="Disease resistance R13L4/SHOC-2-like LRR" evidence="10">
    <location>
        <begin position="588"/>
        <end position="959"/>
    </location>
</feature>
<dbReference type="Gene3D" id="1.20.5.4130">
    <property type="match status" value="1"/>
</dbReference>
<dbReference type="HOGENOM" id="CLU_000837_25_2_1"/>
<dbReference type="GO" id="GO:0043531">
    <property type="term" value="F:ADP binding"/>
    <property type="evidence" value="ECO:0007669"/>
    <property type="project" value="InterPro"/>
</dbReference>
<dbReference type="Gene3D" id="3.80.10.10">
    <property type="entry name" value="Ribonuclease Inhibitor"/>
    <property type="match status" value="1"/>
</dbReference>
<feature type="region of interest" description="Disordered" evidence="7">
    <location>
        <begin position="846"/>
        <end position="874"/>
    </location>
</feature>
<keyword evidence="3" id="KW-0677">Repeat</keyword>
<feature type="region of interest" description="Disordered" evidence="7">
    <location>
        <begin position="108"/>
        <end position="137"/>
    </location>
</feature>
<dbReference type="PRINTS" id="PR00364">
    <property type="entry name" value="DISEASERSIST"/>
</dbReference>
<keyword evidence="4" id="KW-0547">Nucleotide-binding</keyword>
<evidence type="ECO:0000259" key="8">
    <source>
        <dbReference type="Pfam" id="PF00931"/>
    </source>
</evidence>
<evidence type="ECO:0000313" key="12">
    <source>
        <dbReference type="Proteomes" id="UP000032180"/>
    </source>
</evidence>
<dbReference type="STRING" id="77586.A0A0D9XT55"/>
<feature type="domain" description="NB-ARC" evidence="8">
    <location>
        <begin position="181"/>
        <end position="342"/>
    </location>
</feature>
<reference evidence="12" key="2">
    <citation type="submission" date="2013-12" db="EMBL/GenBank/DDBJ databases">
        <authorList>
            <person name="Yu Y."/>
            <person name="Lee S."/>
            <person name="de Baynast K."/>
            <person name="Wissotski M."/>
            <person name="Liu L."/>
            <person name="Talag J."/>
            <person name="Goicoechea J."/>
            <person name="Angelova A."/>
            <person name="Jetty R."/>
            <person name="Kudrna D."/>
            <person name="Golser W."/>
            <person name="Rivera L."/>
            <person name="Zhang J."/>
            <person name="Wing R."/>
        </authorList>
    </citation>
    <scope>NUCLEOTIDE SEQUENCE</scope>
</reference>
<organism evidence="11 12">
    <name type="scientific">Leersia perrieri</name>
    <dbReference type="NCBI Taxonomy" id="77586"/>
    <lineage>
        <taxon>Eukaryota</taxon>
        <taxon>Viridiplantae</taxon>
        <taxon>Streptophyta</taxon>
        <taxon>Embryophyta</taxon>
        <taxon>Tracheophyta</taxon>
        <taxon>Spermatophyta</taxon>
        <taxon>Magnoliopsida</taxon>
        <taxon>Liliopsida</taxon>
        <taxon>Poales</taxon>
        <taxon>Poaceae</taxon>
        <taxon>BOP clade</taxon>
        <taxon>Oryzoideae</taxon>
        <taxon>Oryzeae</taxon>
        <taxon>Oryzinae</taxon>
        <taxon>Leersia</taxon>
    </lineage>
</organism>
<evidence type="ECO:0000256" key="5">
    <source>
        <dbReference type="ARBA" id="ARBA00022821"/>
    </source>
</evidence>
<dbReference type="Gramene" id="LPERR11G13490.2">
    <property type="protein sequence ID" value="LPERR11G13490.2"/>
    <property type="gene ID" value="LPERR11G13490"/>
</dbReference>
<feature type="domain" description="Disease resistance N-terminal" evidence="9">
    <location>
        <begin position="13"/>
        <end position="96"/>
    </location>
</feature>
<dbReference type="InterPro" id="IPR002182">
    <property type="entry name" value="NB-ARC"/>
</dbReference>
<keyword evidence="6" id="KW-0175">Coiled coil</keyword>
<dbReference type="InterPro" id="IPR032675">
    <property type="entry name" value="LRR_dom_sf"/>
</dbReference>
<evidence type="ECO:0000256" key="1">
    <source>
        <dbReference type="ARBA" id="ARBA00008894"/>
    </source>
</evidence>
<dbReference type="Proteomes" id="UP000032180">
    <property type="component" value="Chromosome 11"/>
</dbReference>
<keyword evidence="5" id="KW-0611">Plant defense</keyword>
<evidence type="ECO:0000259" key="10">
    <source>
        <dbReference type="Pfam" id="PF23598"/>
    </source>
</evidence>
<sequence length="965" mass="107497">MEASLGPIIAGLVSKILPEFASWLQKEGRKRFEGLERDVNSIRDELQLIDAAILDHRSDSSSSSNSHKVWISQVRRLANDIEDWIDQFQVAETKKARQELAEQVLGFKQRSENIGKDPPAPTTNSNNSPQLGSKAARKTACRLDVAGEVGHPLPAAHGGDEGSLEELRELVVWRSDCQSERKLRVICIVGFGGIGKTSLAHKLYTSVSNQFPRHAWVNATNKRADQVLKAILEQLGKQADKGKGIDGASTSSKIPQPENADLKSCLRTKRYLIIIDDVQRREVLRSIIHEFPEDIEDSRIIVTTTVQSVAYDISSDSRHMYKVKTLSCDDPKELFFQVASMEKSPEPDKNQALSAIDSCDGLPLALVSIAEFMKRKRVTDNTDLAKQKVIARICEEALQACRDCDDRCKDEPRIGNGGCAAAAEACCDCDLSGRMQRVLFNSYHSLKNDGATIQYCLLYFSMFLVRRLMAEGLVQQDGVSTDPVNVAVKNLGVLIDRNVIQTIDENAKRCQTPGMMHEYISHKSMRKSFMRVLPCHHQHQQQPGKNEYIRRLTLHNYNGRKISAPSHLRTLAPKLKSDGIVDIGLDLKFANYKLLGVLDLEECDGLKNGHLQEICDTPLLLLKYLSLGGSITAVPRKIARLKCLQTLDLRRSKANTVEAPVEVILLPELKHLLGAFRLSRFDFLVKGLEKKLSKSELETLAGFDIGKSRGISRLLIHMGMLRKIKIWCESTADKANLTRVSRAIKKFIRNVHNTPADLSLSIDMAPGCRTEFLDFLQAAPGTLNSLKQQGELKEFPPFIVHLAGLTELCLWSTNLSGRDIISSVRGLGVLEYLKLVEDNLGDLVIEPGPDYESESDTESEAGSESESEHEHQSKSVYFPSLKRICLVSSKALPGITIQPGALKHVASIHLFSPQLPDPSKIGITNLKTLKEIALQKGVDKERVTLWKESAKRHHNRPNILEIENP</sequence>
<dbReference type="SUPFAM" id="SSF52058">
    <property type="entry name" value="L domain-like"/>
    <property type="match status" value="1"/>
</dbReference>
<dbReference type="EnsemblPlants" id="LPERR11G13490.2">
    <property type="protein sequence ID" value="LPERR11G13490.2"/>
    <property type="gene ID" value="LPERR11G13490"/>
</dbReference>
<dbReference type="Gene3D" id="3.40.50.300">
    <property type="entry name" value="P-loop containing nucleotide triphosphate hydrolases"/>
    <property type="match status" value="1"/>
</dbReference>
<reference evidence="11 12" key="1">
    <citation type="submission" date="2012-08" db="EMBL/GenBank/DDBJ databases">
        <title>Oryza genome evolution.</title>
        <authorList>
            <person name="Wing R.A."/>
        </authorList>
    </citation>
    <scope>NUCLEOTIDE SEQUENCE</scope>
</reference>
<dbReference type="SUPFAM" id="SSF52540">
    <property type="entry name" value="P-loop containing nucleoside triphosphate hydrolases"/>
    <property type="match status" value="1"/>
</dbReference>
<evidence type="ECO:0000256" key="2">
    <source>
        <dbReference type="ARBA" id="ARBA00022614"/>
    </source>
</evidence>
<comment type="similarity">
    <text evidence="1">Belongs to the disease resistance NB-LRR family.</text>
</comment>
<dbReference type="InterPro" id="IPR041118">
    <property type="entry name" value="Rx_N"/>
</dbReference>
<dbReference type="InterPro" id="IPR044974">
    <property type="entry name" value="Disease_R_plants"/>
</dbReference>
<keyword evidence="2" id="KW-0433">Leucine-rich repeat</keyword>
<dbReference type="PANTHER" id="PTHR23155:SF1227">
    <property type="entry name" value="OS11G0462500 PROTEIN"/>
    <property type="match status" value="1"/>
</dbReference>
<protein>
    <recommendedName>
        <fullName evidence="13">NB-ARC domain-containing protein</fullName>
    </recommendedName>
</protein>